<organism evidence="1 2">
    <name type="scientific">Trachymyrmex cornetzi</name>
    <dbReference type="NCBI Taxonomy" id="471704"/>
    <lineage>
        <taxon>Eukaryota</taxon>
        <taxon>Metazoa</taxon>
        <taxon>Ecdysozoa</taxon>
        <taxon>Arthropoda</taxon>
        <taxon>Hexapoda</taxon>
        <taxon>Insecta</taxon>
        <taxon>Pterygota</taxon>
        <taxon>Neoptera</taxon>
        <taxon>Endopterygota</taxon>
        <taxon>Hymenoptera</taxon>
        <taxon>Apocrita</taxon>
        <taxon>Aculeata</taxon>
        <taxon>Formicoidea</taxon>
        <taxon>Formicidae</taxon>
        <taxon>Myrmicinae</taxon>
        <taxon>Trachymyrmex</taxon>
    </lineage>
</organism>
<evidence type="ECO:0000313" key="2">
    <source>
        <dbReference type="Proteomes" id="UP000078492"/>
    </source>
</evidence>
<keyword evidence="2" id="KW-1185">Reference proteome</keyword>
<dbReference type="EMBL" id="KQ981153">
    <property type="protein sequence ID" value="KYN08880.1"/>
    <property type="molecule type" value="Genomic_DNA"/>
</dbReference>
<dbReference type="Proteomes" id="UP000078492">
    <property type="component" value="Unassembled WGS sequence"/>
</dbReference>
<proteinExistence type="predicted"/>
<name>A0A195D7L8_9HYME</name>
<sequence length="106" mass="12535">MRISARFAKFYDRDRSFNRFNKTRRSGNERQLRCNEAFIFHSTPSDNGRELKRSTELATFREYSVEVAGLWRVVETSNNVDNEVENSHRFVLLPHISHETAKIKSK</sequence>
<gene>
    <name evidence="1" type="ORF">ALC57_18846</name>
</gene>
<evidence type="ECO:0000313" key="1">
    <source>
        <dbReference type="EMBL" id="KYN08880.1"/>
    </source>
</evidence>
<protein>
    <submittedName>
        <fullName evidence="1">Uncharacterized protein</fullName>
    </submittedName>
</protein>
<reference evidence="1 2" key="1">
    <citation type="submission" date="2015-09" db="EMBL/GenBank/DDBJ databases">
        <title>Trachymyrmex cornetzi WGS genome.</title>
        <authorList>
            <person name="Nygaard S."/>
            <person name="Hu H."/>
            <person name="Boomsma J."/>
            <person name="Zhang G."/>
        </authorList>
    </citation>
    <scope>NUCLEOTIDE SEQUENCE [LARGE SCALE GENOMIC DNA]</scope>
    <source>
        <strain evidence="1">Tcor2-1</strain>
        <tissue evidence="1">Whole body</tissue>
    </source>
</reference>
<accession>A0A195D7L8</accession>
<dbReference type="AlphaFoldDB" id="A0A195D7L8"/>